<dbReference type="PANTHER" id="PTHR45615">
    <property type="entry name" value="MYOSIN HEAVY CHAIN, NON-MUSCLE"/>
    <property type="match status" value="1"/>
</dbReference>
<feature type="region of interest" description="Disordered" evidence="1">
    <location>
        <begin position="736"/>
        <end position="780"/>
    </location>
</feature>
<accession>A0AAN6EWM7</accession>
<evidence type="ECO:0000313" key="2">
    <source>
        <dbReference type="EMBL" id="KAJ8992618.1"/>
    </source>
</evidence>
<protein>
    <submittedName>
        <fullName evidence="2">Uncharacterized protein</fullName>
    </submittedName>
</protein>
<feature type="compositionally biased region" description="Low complexity" evidence="1">
    <location>
        <begin position="159"/>
        <end position="170"/>
    </location>
</feature>
<name>A0AAN6EWM7_EXODE</name>
<dbReference type="EMBL" id="JAJGCB010000005">
    <property type="protein sequence ID" value="KAJ8992618.1"/>
    <property type="molecule type" value="Genomic_DNA"/>
</dbReference>
<dbReference type="GO" id="GO:0005737">
    <property type="term" value="C:cytoplasm"/>
    <property type="evidence" value="ECO:0007669"/>
    <property type="project" value="TreeGrafter"/>
</dbReference>
<gene>
    <name evidence="2" type="ORF">HRR80_003717</name>
</gene>
<feature type="compositionally biased region" description="Basic and acidic residues" evidence="1">
    <location>
        <begin position="992"/>
        <end position="1001"/>
    </location>
</feature>
<feature type="region of interest" description="Disordered" evidence="1">
    <location>
        <begin position="805"/>
        <end position="1001"/>
    </location>
</feature>
<evidence type="ECO:0000313" key="3">
    <source>
        <dbReference type="Proteomes" id="UP001161757"/>
    </source>
</evidence>
<dbReference type="GO" id="GO:0032982">
    <property type="term" value="C:myosin filament"/>
    <property type="evidence" value="ECO:0007669"/>
    <property type="project" value="TreeGrafter"/>
</dbReference>
<feature type="compositionally biased region" description="Acidic residues" evidence="1">
    <location>
        <begin position="631"/>
        <end position="655"/>
    </location>
</feature>
<feature type="compositionally biased region" description="Basic and acidic residues" evidence="1">
    <location>
        <begin position="913"/>
        <end position="932"/>
    </location>
</feature>
<feature type="region of interest" description="Disordered" evidence="1">
    <location>
        <begin position="159"/>
        <end position="180"/>
    </location>
</feature>
<sequence length="1001" mass="108340">MIVIAIATIMSIEYLVLHYITEWVQDWIRYIRNKPRTTIQPPVEPAAETVETQNPDFPLDSKAELFASNVWTEEVVILNHEIPEDVFGSENADGKPSGIKEEINVLHNCGLFQVEEAVLSPNCPVLQANHDTHVMTGIDLISSPKETVASDLIVWQSSRQRSTSSQTTTNRENENDWFKDGPDGREWHPLIPGLAILLVLAIFGFFFACCTTCLCRSSRFDREKRRLRREVLELREELARQKNLFQQQNGMLEEQRALLERAEEEKRTLQAKKAEDAVAKAAFIAELKAEVVDKAKQAEAAQANDAQKEAVIANLEASLASAKKEIEELQATAVASDIKEKAQESALETLETSVALKEEQIKDLQEELNALEEANKAAEAAVVSLKAQVEAKDAKIAQQKKYLATAEASAINQANELEKHQGNLAALEVSKEVLIKEHKEAVAVLEASLEAKDKAAQLALKAKEAEIEEHKVARAALEAAIKKKEDEVKDQATTLAGLETSLHLKEDELRQVQSTLDALMTEKEDAARGNQAKVSLLEKELTMVKKAMEEAKKEVQSAKEALANEIKGQLNAFGALEEVVDSKNLEINELKEAMASQRSQIEGLQQLVKKAEAARVEEMEKREAAEKACQEEQEEREEEDDDDWETVDEEEDDEPQTAVASPTWGPESEGATFSQTRTDCLTEPEVATPVVAMVFSEELDSSFTTTAATAEGALPSPEDTPRVNINLEAFGAVVAGEEESISPEDIPLPASPVQEAESPSVNGTGSASVSPAPAPPALITSVATDKDHIFTEVKVKKGKFGPGALLQSKWATPTTPTTPTTPAPAPAATTSAATPAPVSLPSATQDSPNSLFDPTPTPAKAEQQVVKKTPGTLMTSKWASAAAAAAAPSPLATATPLVPTSDSSSPAPSTPSKRPEEAKGKEKDHIFYEVKVKKGGAGPGQILLSKWATPPAATPAAAPASAPTRPKTKVERIASQNAERGLPESTPNRPKTKAEREAGDK</sequence>
<feature type="compositionally biased region" description="Low complexity" evidence="1">
    <location>
        <begin position="826"/>
        <end position="844"/>
    </location>
</feature>
<feature type="compositionally biased region" description="Basic and acidic residues" evidence="1">
    <location>
        <begin position="171"/>
        <end position="180"/>
    </location>
</feature>
<dbReference type="Proteomes" id="UP001161757">
    <property type="component" value="Unassembled WGS sequence"/>
</dbReference>
<dbReference type="PANTHER" id="PTHR45615:SF40">
    <property type="entry name" value="MYOSIN HEAVY CHAIN, NON-MUSCLE"/>
    <property type="match status" value="1"/>
</dbReference>
<proteinExistence type="predicted"/>
<dbReference type="AlphaFoldDB" id="A0AAN6EWM7"/>
<feature type="region of interest" description="Disordered" evidence="1">
    <location>
        <begin position="619"/>
        <end position="680"/>
    </location>
</feature>
<reference evidence="2" key="1">
    <citation type="submission" date="2023-01" db="EMBL/GenBank/DDBJ databases">
        <title>Exophiala dermititidis isolated from Cystic Fibrosis Patient.</title>
        <authorList>
            <person name="Kurbessoian T."/>
            <person name="Crocker A."/>
            <person name="Murante D."/>
            <person name="Hogan D.A."/>
            <person name="Stajich J.E."/>
        </authorList>
    </citation>
    <scope>NUCLEOTIDE SEQUENCE</scope>
    <source>
        <strain evidence="2">Ex8</strain>
    </source>
</reference>
<organism evidence="2 3">
    <name type="scientific">Exophiala dermatitidis</name>
    <name type="common">Black yeast-like fungus</name>
    <name type="synonym">Wangiella dermatitidis</name>
    <dbReference type="NCBI Taxonomy" id="5970"/>
    <lineage>
        <taxon>Eukaryota</taxon>
        <taxon>Fungi</taxon>
        <taxon>Dikarya</taxon>
        <taxon>Ascomycota</taxon>
        <taxon>Pezizomycotina</taxon>
        <taxon>Eurotiomycetes</taxon>
        <taxon>Chaetothyriomycetidae</taxon>
        <taxon>Chaetothyriales</taxon>
        <taxon>Herpotrichiellaceae</taxon>
        <taxon>Exophiala</taxon>
    </lineage>
</organism>
<dbReference type="GO" id="GO:0000146">
    <property type="term" value="F:microfilament motor activity"/>
    <property type="evidence" value="ECO:0007669"/>
    <property type="project" value="TreeGrafter"/>
</dbReference>
<feature type="compositionally biased region" description="Low complexity" evidence="1">
    <location>
        <begin position="879"/>
        <end position="912"/>
    </location>
</feature>
<dbReference type="GO" id="GO:0051015">
    <property type="term" value="F:actin filament binding"/>
    <property type="evidence" value="ECO:0007669"/>
    <property type="project" value="TreeGrafter"/>
</dbReference>
<evidence type="ECO:0000256" key="1">
    <source>
        <dbReference type="SAM" id="MobiDB-lite"/>
    </source>
</evidence>
<feature type="compositionally biased region" description="Basic and acidic residues" evidence="1">
    <location>
        <begin position="619"/>
        <end position="630"/>
    </location>
</feature>
<comment type="caution">
    <text evidence="2">The sequence shown here is derived from an EMBL/GenBank/DDBJ whole genome shotgun (WGS) entry which is preliminary data.</text>
</comment>
<feature type="compositionally biased region" description="Low complexity" evidence="1">
    <location>
        <begin position="948"/>
        <end position="964"/>
    </location>
</feature>
<dbReference type="GO" id="GO:0016460">
    <property type="term" value="C:myosin II complex"/>
    <property type="evidence" value="ECO:0007669"/>
    <property type="project" value="TreeGrafter"/>
</dbReference>